<sequence length="102" mass="10872">MLRAAGLGVGEPAASAEPSRQAGSGVPTAGHSHLQAAREPLSLRHGVWLSLRPQLSKPVSQRLPARLEALACWSRVVRDPLLPGVPRAGLLLQLPLRPRQTI</sequence>
<organism evidence="2 3">
    <name type="scientific">Rangifer tarandus platyrhynchus</name>
    <name type="common">Svalbard reindeer</name>
    <dbReference type="NCBI Taxonomy" id="3082113"/>
    <lineage>
        <taxon>Eukaryota</taxon>
        <taxon>Metazoa</taxon>
        <taxon>Chordata</taxon>
        <taxon>Craniata</taxon>
        <taxon>Vertebrata</taxon>
        <taxon>Euteleostomi</taxon>
        <taxon>Mammalia</taxon>
        <taxon>Eutheria</taxon>
        <taxon>Laurasiatheria</taxon>
        <taxon>Artiodactyla</taxon>
        <taxon>Ruminantia</taxon>
        <taxon>Pecora</taxon>
        <taxon>Cervidae</taxon>
        <taxon>Odocoileinae</taxon>
        <taxon>Rangifer</taxon>
    </lineage>
</organism>
<reference evidence="2" key="1">
    <citation type="submission" date="2023-04" db="EMBL/GenBank/DDBJ databases">
        <authorList>
            <consortium name="ELIXIR-Norway"/>
        </authorList>
    </citation>
    <scope>NUCLEOTIDE SEQUENCE [LARGE SCALE GENOMIC DNA]</scope>
</reference>
<protein>
    <submittedName>
        <fullName evidence="2">Uncharacterized protein</fullName>
    </submittedName>
</protein>
<feature type="region of interest" description="Disordered" evidence="1">
    <location>
        <begin position="1"/>
        <end position="36"/>
    </location>
</feature>
<proteinExistence type="predicted"/>
<evidence type="ECO:0000313" key="3">
    <source>
        <dbReference type="Proteomes" id="UP001176941"/>
    </source>
</evidence>
<accession>A0ABN8ZWK2</accession>
<name>A0ABN8ZWK2_RANTA</name>
<keyword evidence="3" id="KW-1185">Reference proteome</keyword>
<evidence type="ECO:0000313" key="2">
    <source>
        <dbReference type="EMBL" id="CAI9178352.1"/>
    </source>
</evidence>
<gene>
    <name evidence="2" type="ORF">MRATA1EN1_LOCUS27314</name>
</gene>
<dbReference type="EMBL" id="OX459943">
    <property type="protein sequence ID" value="CAI9178352.1"/>
    <property type="molecule type" value="Genomic_DNA"/>
</dbReference>
<evidence type="ECO:0000256" key="1">
    <source>
        <dbReference type="SAM" id="MobiDB-lite"/>
    </source>
</evidence>
<dbReference type="Proteomes" id="UP001176941">
    <property type="component" value="Chromosome 7"/>
</dbReference>